<name>W0DUX2_9GAMM</name>
<evidence type="ECO:0000313" key="2">
    <source>
        <dbReference type="Proteomes" id="UP000005380"/>
    </source>
</evidence>
<organism evidence="1 2">
    <name type="scientific">Thiomicrospira aerophila AL3</name>
    <dbReference type="NCBI Taxonomy" id="717772"/>
    <lineage>
        <taxon>Bacteria</taxon>
        <taxon>Pseudomonadati</taxon>
        <taxon>Pseudomonadota</taxon>
        <taxon>Gammaproteobacteria</taxon>
        <taxon>Thiotrichales</taxon>
        <taxon>Piscirickettsiaceae</taxon>
        <taxon>Thiomicrospira</taxon>
    </lineage>
</organism>
<sequence length="195" mass="21995">MFVDELFLSKLDPCFIEIVKSRLLKEFSHHPDTNWLSGLALKTKTQWDVYYYFLIRRLLAVSIKHDTVSTAEFSFNIVDERSGIDSRKLNGLKRAVSEFMNPSDGNQITLVVPNNLEYSTLRLNSAGCQLNLNLNTIASLAETLDVSLSSRLIGLYLNEMLYRSNLQLKSSDVLLLSVILFMTVITLSPKVGKSG</sequence>
<dbReference type="HOGENOM" id="CLU_1395750_0_0_6"/>
<protein>
    <submittedName>
        <fullName evidence="1">Uncharacterized protein</fullName>
    </submittedName>
</protein>
<dbReference type="InParanoid" id="W0DUX2"/>
<gene>
    <name evidence="1" type="ORF">THIAE_09950</name>
</gene>
<dbReference type="Proteomes" id="UP000005380">
    <property type="component" value="Chromosome"/>
</dbReference>
<dbReference type="STRING" id="717772.THIAE_09950"/>
<dbReference type="EMBL" id="CP007030">
    <property type="protein sequence ID" value="AHF02400.1"/>
    <property type="molecule type" value="Genomic_DNA"/>
</dbReference>
<keyword evidence="2" id="KW-1185">Reference proteome</keyword>
<evidence type="ECO:0000313" key="1">
    <source>
        <dbReference type="EMBL" id="AHF02400.1"/>
    </source>
</evidence>
<dbReference type="KEGG" id="tao:THIAE_09950"/>
<proteinExistence type="predicted"/>
<accession>W0DUX2</accession>
<dbReference type="AlphaFoldDB" id="W0DUX2"/>
<reference evidence="1 2" key="1">
    <citation type="submission" date="2013-12" db="EMBL/GenBank/DDBJ databases">
        <authorList>
            <consortium name="DOE Joint Genome Institute"/>
            <person name="Kappler U."/>
            <person name="Huntemann M."/>
            <person name="Han J."/>
            <person name="Chen A."/>
            <person name="Kyrpides N."/>
            <person name="Mavromatis K."/>
            <person name="Markowitz V."/>
            <person name="Palaniappan K."/>
            <person name="Ivanova N."/>
            <person name="Schaumberg A."/>
            <person name="Pati A."/>
            <person name="Liolios K."/>
            <person name="Nordberg H.P."/>
            <person name="Cantor M.N."/>
            <person name="Hua S.X."/>
            <person name="Woyke T."/>
        </authorList>
    </citation>
    <scope>NUCLEOTIDE SEQUENCE [LARGE SCALE GENOMIC DNA]</scope>
    <source>
        <strain evidence="2">AL2</strain>
    </source>
</reference>